<protein>
    <recommendedName>
        <fullName evidence="3">Sel1 repeat family protein</fullName>
    </recommendedName>
</protein>
<evidence type="ECO:0000313" key="2">
    <source>
        <dbReference type="Proteomes" id="UP000261811"/>
    </source>
</evidence>
<organism evidence="1 2">
    <name type="scientific">Actinomadura logoneensis</name>
    <dbReference type="NCBI Taxonomy" id="2293572"/>
    <lineage>
        <taxon>Bacteria</taxon>
        <taxon>Bacillati</taxon>
        <taxon>Actinomycetota</taxon>
        <taxon>Actinomycetes</taxon>
        <taxon>Streptosporangiales</taxon>
        <taxon>Thermomonosporaceae</taxon>
        <taxon>Actinomadura</taxon>
    </lineage>
</organism>
<evidence type="ECO:0008006" key="3">
    <source>
        <dbReference type="Google" id="ProtNLM"/>
    </source>
</evidence>
<dbReference type="InterPro" id="IPR011990">
    <property type="entry name" value="TPR-like_helical_dom_sf"/>
</dbReference>
<evidence type="ECO:0000313" key="1">
    <source>
        <dbReference type="EMBL" id="RFU39656.1"/>
    </source>
</evidence>
<comment type="caution">
    <text evidence="1">The sequence shown here is derived from an EMBL/GenBank/DDBJ whole genome shotgun (WGS) entry which is preliminary data.</text>
</comment>
<proteinExistence type="predicted"/>
<feature type="non-terminal residue" evidence="1">
    <location>
        <position position="68"/>
    </location>
</feature>
<reference evidence="1 2" key="1">
    <citation type="submission" date="2018-08" db="EMBL/GenBank/DDBJ databases">
        <title>Actinomadura jelena sp. nov., a novel Actinomycete isolated from soil in Chad.</title>
        <authorList>
            <person name="Shi L."/>
        </authorList>
    </citation>
    <scope>NUCLEOTIDE SEQUENCE [LARGE SCALE GENOMIC DNA]</scope>
    <source>
        <strain evidence="1 2">NEAU-G17</strain>
    </source>
</reference>
<dbReference type="EMBL" id="QURH01000330">
    <property type="protein sequence ID" value="RFU39656.1"/>
    <property type="molecule type" value="Genomic_DNA"/>
</dbReference>
<name>A0A372JIM5_9ACTN</name>
<dbReference type="Gene3D" id="1.25.40.10">
    <property type="entry name" value="Tetratricopeptide repeat domain"/>
    <property type="match status" value="1"/>
</dbReference>
<dbReference type="AlphaFoldDB" id="A0A372JIM5"/>
<gene>
    <name evidence="1" type="ORF">DZF91_21145</name>
</gene>
<accession>A0A372JIM5</accession>
<dbReference type="SUPFAM" id="SSF81901">
    <property type="entry name" value="HCP-like"/>
    <property type="match status" value="1"/>
</dbReference>
<dbReference type="Proteomes" id="UP000261811">
    <property type="component" value="Unassembled WGS sequence"/>
</dbReference>
<keyword evidence="2" id="KW-1185">Reference proteome</keyword>
<sequence>MPVRTWRPESARTAEDDTFAGVAFGLGATFERDGDLEQAAAWYRRAAEAGSPGAALRLGDVLGRLADE</sequence>